<dbReference type="HOGENOM" id="CLU_033429_0_1_6"/>
<evidence type="ECO:0000313" key="3">
    <source>
        <dbReference type="Proteomes" id="UP000013086"/>
    </source>
</evidence>
<name>N8QHA4_9GAMM</name>
<evidence type="ECO:0000313" key="2">
    <source>
        <dbReference type="EMBL" id="ENU20669.1"/>
    </source>
</evidence>
<dbReference type="GO" id="GO:0016887">
    <property type="term" value="F:ATP hydrolysis activity"/>
    <property type="evidence" value="ECO:0007669"/>
    <property type="project" value="InterPro"/>
</dbReference>
<dbReference type="OrthoDB" id="9815944at2"/>
<protein>
    <recommendedName>
        <fullName evidence="1">ATPase AAA-type core domain-containing protein</fullName>
    </recommendedName>
</protein>
<dbReference type="EMBL" id="APOH01000010">
    <property type="protein sequence ID" value="ENU20669.1"/>
    <property type="molecule type" value="Genomic_DNA"/>
</dbReference>
<dbReference type="PANTHER" id="PTHR43581:SF2">
    <property type="entry name" value="EXCINUCLEASE ATPASE SUBUNIT"/>
    <property type="match status" value="1"/>
</dbReference>
<sequence>MKYIKHISGIVPHANKNIDIPINFKNLIITGNNSSGKTQFLLALKEKLDIYIKEKLIQEKDKIISRINGYKKDLESFQKGSSDYSNRERWLENELNKLNKIDSGITIEIPEILDITYKFEKKVAIIITFDAMRTSNISHANQTTSISNEINNAQNNFTNNLGNKLEQHLYNITVNQSLSLTHKKDSSLFEKYTNWFKSFDENLKFLFENESTHLFFEINDTENKYYIVKDSQKFSFQNLSSGYQAIFNIYSDLLMRTEFFNIAPSELEGIVIIDEIDAHLHISLQKLIFPFFTRSFPKIQFIVSTHSPFVITSTDNDTVVYDISSGDFFEEDLSRYSYESVIKGLFHVNPISSDTKNSIEILKNLLNENPSNYENIRSIVKSLIELEKNDLLDKSLKNLYLQAINLLADNNQLEDLDV</sequence>
<reference evidence="2 3" key="1">
    <citation type="submission" date="2013-02" db="EMBL/GenBank/DDBJ databases">
        <title>The Genome Sequence of Acinetobacter sp. ANC 3994.</title>
        <authorList>
            <consortium name="The Broad Institute Genome Sequencing Platform"/>
            <consortium name="The Broad Institute Genome Sequencing Center for Infectious Disease"/>
            <person name="Cerqueira G."/>
            <person name="Feldgarden M."/>
            <person name="Courvalin P."/>
            <person name="Perichon B."/>
            <person name="Grillot-Courvalin C."/>
            <person name="Clermont D."/>
            <person name="Rocha E."/>
            <person name="Yoon E.-J."/>
            <person name="Nemec A."/>
            <person name="Walker B."/>
            <person name="Young S.K."/>
            <person name="Zeng Q."/>
            <person name="Gargeya S."/>
            <person name="Fitzgerald M."/>
            <person name="Haas B."/>
            <person name="Abouelleil A."/>
            <person name="Alvarado L."/>
            <person name="Arachchi H.M."/>
            <person name="Berlin A.M."/>
            <person name="Chapman S.B."/>
            <person name="Dewar J."/>
            <person name="Goldberg J."/>
            <person name="Griggs A."/>
            <person name="Gujja S."/>
            <person name="Hansen M."/>
            <person name="Howarth C."/>
            <person name="Imamovic A."/>
            <person name="Larimer J."/>
            <person name="McCowan C."/>
            <person name="Murphy C."/>
            <person name="Neiman D."/>
            <person name="Pearson M."/>
            <person name="Priest M."/>
            <person name="Roberts A."/>
            <person name="Saif S."/>
            <person name="Shea T."/>
            <person name="Sisk P."/>
            <person name="Sykes S."/>
            <person name="Wortman J."/>
            <person name="Nusbaum C."/>
            <person name="Birren B."/>
        </authorList>
    </citation>
    <scope>NUCLEOTIDE SEQUENCE [LARGE SCALE GENOMIC DNA]</scope>
    <source>
        <strain evidence="2 3">ANC 3994</strain>
    </source>
</reference>
<dbReference type="Pfam" id="PF13304">
    <property type="entry name" value="AAA_21"/>
    <property type="match status" value="1"/>
</dbReference>
<dbReference type="SUPFAM" id="SSF52540">
    <property type="entry name" value="P-loop containing nucleoside triphosphate hydrolases"/>
    <property type="match status" value="1"/>
</dbReference>
<dbReference type="Gene3D" id="3.40.50.300">
    <property type="entry name" value="P-loop containing nucleotide triphosphate hydrolases"/>
    <property type="match status" value="1"/>
</dbReference>
<dbReference type="InterPro" id="IPR051396">
    <property type="entry name" value="Bact_Antivir_Def_Nuclease"/>
</dbReference>
<dbReference type="PATRIC" id="fig|1217715.3.peg.863"/>
<comment type="caution">
    <text evidence="2">The sequence shown here is derived from an EMBL/GenBank/DDBJ whole genome shotgun (WGS) entry which is preliminary data.</text>
</comment>
<evidence type="ECO:0000259" key="1">
    <source>
        <dbReference type="Pfam" id="PF13304"/>
    </source>
</evidence>
<dbReference type="eggNOG" id="COG3950">
    <property type="taxonomic scope" value="Bacteria"/>
</dbReference>
<dbReference type="InterPro" id="IPR027417">
    <property type="entry name" value="P-loop_NTPase"/>
</dbReference>
<dbReference type="InterPro" id="IPR003959">
    <property type="entry name" value="ATPase_AAA_core"/>
</dbReference>
<dbReference type="RefSeq" id="WP_004651197.1">
    <property type="nucleotide sequence ID" value="NZ_KB849176.1"/>
</dbReference>
<proteinExistence type="predicted"/>
<feature type="domain" description="ATPase AAA-type core" evidence="1">
    <location>
        <begin position="28"/>
        <end position="311"/>
    </location>
</feature>
<gene>
    <name evidence="2" type="ORF">F994_00896</name>
</gene>
<dbReference type="AlphaFoldDB" id="N8QHA4"/>
<dbReference type="PANTHER" id="PTHR43581">
    <property type="entry name" value="ATP/GTP PHOSPHATASE"/>
    <property type="match status" value="1"/>
</dbReference>
<accession>N8QHA4</accession>
<dbReference type="Proteomes" id="UP000013086">
    <property type="component" value="Unassembled WGS sequence"/>
</dbReference>
<dbReference type="GO" id="GO:0005524">
    <property type="term" value="F:ATP binding"/>
    <property type="evidence" value="ECO:0007669"/>
    <property type="project" value="InterPro"/>
</dbReference>
<organism evidence="2 3">
    <name type="scientific">Acinetobacter bohemicus ANC 3994</name>
    <dbReference type="NCBI Taxonomy" id="1217715"/>
    <lineage>
        <taxon>Bacteria</taxon>
        <taxon>Pseudomonadati</taxon>
        <taxon>Pseudomonadota</taxon>
        <taxon>Gammaproteobacteria</taxon>
        <taxon>Moraxellales</taxon>
        <taxon>Moraxellaceae</taxon>
        <taxon>Acinetobacter</taxon>
    </lineage>
</organism>